<evidence type="ECO:0000256" key="7">
    <source>
        <dbReference type="ARBA" id="ARBA00038938"/>
    </source>
</evidence>
<dbReference type="OrthoDB" id="6097599at2759"/>
<dbReference type="PANTHER" id="PTHR11086:SF18">
    <property type="entry name" value="DEOXYCYTIDYLATE DEAMINASE"/>
    <property type="match status" value="1"/>
</dbReference>
<dbReference type="EC" id="3.5.4.12" evidence="7"/>
<dbReference type="EMBL" id="CAJPWZ010002617">
    <property type="protein sequence ID" value="CAG2242041.1"/>
    <property type="molecule type" value="Genomic_DNA"/>
</dbReference>
<comment type="similarity">
    <text evidence="2">Belongs to the cytidine and deoxycytidylate deaminase family.</text>
</comment>
<feature type="region of interest" description="Disordered" evidence="9">
    <location>
        <begin position="1"/>
        <end position="24"/>
    </location>
</feature>
<dbReference type="Gene3D" id="3.40.140.10">
    <property type="entry name" value="Cytidine Deaminase, domain 2"/>
    <property type="match status" value="1"/>
</dbReference>
<evidence type="ECO:0000256" key="8">
    <source>
        <dbReference type="ARBA" id="ARBA00041763"/>
    </source>
</evidence>
<comment type="caution">
    <text evidence="11">The sequence shown here is derived from an EMBL/GenBank/DDBJ whole genome shotgun (WGS) entry which is preliminary data.</text>
</comment>
<dbReference type="SUPFAM" id="SSF53927">
    <property type="entry name" value="Cytidine deaminase-like"/>
    <property type="match status" value="1"/>
</dbReference>
<evidence type="ECO:0000256" key="4">
    <source>
        <dbReference type="ARBA" id="ARBA00022727"/>
    </source>
</evidence>
<dbReference type="InterPro" id="IPR016192">
    <property type="entry name" value="APOBEC/CMP_deaminase_Zn-bd"/>
</dbReference>
<dbReference type="Proteomes" id="UP000683360">
    <property type="component" value="Unassembled WGS sequence"/>
</dbReference>
<proteinExistence type="inferred from homology"/>
<keyword evidence="4" id="KW-0545">Nucleotide biosynthesis</keyword>
<organism evidence="11 12">
    <name type="scientific">Mytilus edulis</name>
    <name type="common">Blue mussel</name>
    <dbReference type="NCBI Taxonomy" id="6550"/>
    <lineage>
        <taxon>Eukaryota</taxon>
        <taxon>Metazoa</taxon>
        <taxon>Spiralia</taxon>
        <taxon>Lophotrochozoa</taxon>
        <taxon>Mollusca</taxon>
        <taxon>Bivalvia</taxon>
        <taxon>Autobranchia</taxon>
        <taxon>Pteriomorphia</taxon>
        <taxon>Mytilida</taxon>
        <taxon>Mytiloidea</taxon>
        <taxon>Mytilidae</taxon>
        <taxon>Mytilinae</taxon>
        <taxon>Mytilus</taxon>
    </lineage>
</organism>
<evidence type="ECO:0000256" key="6">
    <source>
        <dbReference type="ARBA" id="ARBA00022833"/>
    </source>
</evidence>
<keyword evidence="12" id="KW-1185">Reference proteome</keyword>
<evidence type="ECO:0000256" key="1">
    <source>
        <dbReference type="ARBA" id="ARBA00001947"/>
    </source>
</evidence>
<evidence type="ECO:0000313" key="11">
    <source>
        <dbReference type="EMBL" id="CAG2242041.1"/>
    </source>
</evidence>
<keyword evidence="5 11" id="KW-0378">Hydrolase</keyword>
<keyword evidence="3" id="KW-0479">Metal-binding</keyword>
<dbReference type="FunFam" id="3.40.140.10:FF:000021">
    <property type="entry name" value="Deoxycytidylate deaminase"/>
    <property type="match status" value="1"/>
</dbReference>
<evidence type="ECO:0000256" key="2">
    <source>
        <dbReference type="ARBA" id="ARBA00006576"/>
    </source>
</evidence>
<dbReference type="PANTHER" id="PTHR11086">
    <property type="entry name" value="DEOXYCYTIDYLATE DEAMINASE-RELATED"/>
    <property type="match status" value="1"/>
</dbReference>
<dbReference type="AlphaFoldDB" id="A0A8S3U842"/>
<dbReference type="GO" id="GO:0008270">
    <property type="term" value="F:zinc ion binding"/>
    <property type="evidence" value="ECO:0007669"/>
    <property type="project" value="InterPro"/>
</dbReference>
<dbReference type="InterPro" id="IPR035105">
    <property type="entry name" value="Deoxycytidylate_deaminase_dom"/>
</dbReference>
<dbReference type="GO" id="GO:0009165">
    <property type="term" value="P:nucleotide biosynthetic process"/>
    <property type="evidence" value="ECO:0007669"/>
    <property type="project" value="UniProtKB-KW"/>
</dbReference>
<evidence type="ECO:0000256" key="3">
    <source>
        <dbReference type="ARBA" id="ARBA00022723"/>
    </source>
</evidence>
<protein>
    <recommendedName>
        <fullName evidence="8">dCMP deaminase</fullName>
        <ecNumber evidence="7">3.5.4.12</ecNumber>
    </recommendedName>
    <alternativeName>
        <fullName evidence="8">dCMP deaminase</fullName>
    </alternativeName>
</protein>
<keyword evidence="6" id="KW-0862">Zinc</keyword>
<dbReference type="InterPro" id="IPR016193">
    <property type="entry name" value="Cytidine_deaminase-like"/>
</dbReference>
<gene>
    <name evidence="11" type="ORF">MEDL_54231</name>
</gene>
<reference evidence="11" key="1">
    <citation type="submission" date="2021-03" db="EMBL/GenBank/DDBJ databases">
        <authorList>
            <person name="Bekaert M."/>
        </authorList>
    </citation>
    <scope>NUCLEOTIDE SEQUENCE</scope>
</reference>
<dbReference type="GO" id="GO:0004132">
    <property type="term" value="F:dCMP deaminase activity"/>
    <property type="evidence" value="ECO:0007669"/>
    <property type="project" value="UniProtKB-EC"/>
</dbReference>
<evidence type="ECO:0000313" key="12">
    <source>
        <dbReference type="Proteomes" id="UP000683360"/>
    </source>
</evidence>
<name>A0A8S3U842_MYTED</name>
<evidence type="ECO:0000256" key="9">
    <source>
        <dbReference type="SAM" id="MobiDB-lite"/>
    </source>
</evidence>
<feature type="domain" description="CMP/dCMP-type deaminase" evidence="10">
    <location>
        <begin position="36"/>
        <end position="176"/>
    </location>
</feature>
<dbReference type="InterPro" id="IPR015517">
    <property type="entry name" value="dCMP_deaminase-rel"/>
</dbReference>
<accession>A0A8S3U842</accession>
<dbReference type="CDD" id="cd01286">
    <property type="entry name" value="deoxycytidylate_deaminase"/>
    <property type="match status" value="1"/>
</dbReference>
<dbReference type="Pfam" id="PF00383">
    <property type="entry name" value="dCMP_cyt_deam_1"/>
    <property type="match status" value="1"/>
</dbReference>
<dbReference type="GO" id="GO:0005737">
    <property type="term" value="C:cytoplasm"/>
    <property type="evidence" value="ECO:0007669"/>
    <property type="project" value="TreeGrafter"/>
</dbReference>
<dbReference type="PROSITE" id="PS00903">
    <property type="entry name" value="CYT_DCMP_DEAMINASES_1"/>
    <property type="match status" value="1"/>
</dbReference>
<dbReference type="PROSITE" id="PS51747">
    <property type="entry name" value="CYT_DCMP_DEAMINASES_2"/>
    <property type="match status" value="1"/>
</dbReference>
<evidence type="ECO:0000259" key="10">
    <source>
        <dbReference type="PROSITE" id="PS51747"/>
    </source>
</evidence>
<sequence>MKKSDMSEEAESSMETTELKKIHSSTDSAQRSGYLKWDEYFMALCFVSAQRSKDPNTQVGACIVNQDKRIVGMGYNGMPDGCSDTKFPWTMGDTAETDKHLYVCHAELNAIANKIQADIRNCTLFVTRFPCHECAKLIVQSGIKEVNFYESETTHLTSKDEEATYKMFVHANISAK</sequence>
<dbReference type="InterPro" id="IPR002125">
    <property type="entry name" value="CMP_dCMP_dom"/>
</dbReference>
<evidence type="ECO:0000256" key="5">
    <source>
        <dbReference type="ARBA" id="ARBA00022801"/>
    </source>
</evidence>
<comment type="cofactor">
    <cofactor evidence="1">
        <name>Zn(2+)</name>
        <dbReference type="ChEBI" id="CHEBI:29105"/>
    </cofactor>
</comment>